<organism evidence="1 2">
    <name type="scientific">Colwellia demingiae</name>
    <dbReference type="NCBI Taxonomy" id="89401"/>
    <lineage>
        <taxon>Bacteria</taxon>
        <taxon>Pseudomonadati</taxon>
        <taxon>Pseudomonadota</taxon>
        <taxon>Gammaproteobacteria</taxon>
        <taxon>Alteromonadales</taxon>
        <taxon>Colwelliaceae</taxon>
        <taxon>Colwellia</taxon>
    </lineage>
</organism>
<gene>
    <name evidence="1" type="ORF">ESZ36_17445</name>
</gene>
<protein>
    <submittedName>
        <fullName evidence="1">Uncharacterized protein</fullName>
    </submittedName>
</protein>
<dbReference type="Proteomes" id="UP000321822">
    <property type="component" value="Unassembled WGS sequence"/>
</dbReference>
<accession>A0A5C6QA49</accession>
<evidence type="ECO:0000313" key="1">
    <source>
        <dbReference type="EMBL" id="TWX65678.1"/>
    </source>
</evidence>
<proteinExistence type="predicted"/>
<dbReference type="AlphaFoldDB" id="A0A5C6QA49"/>
<dbReference type="OrthoDB" id="6228388at2"/>
<sequence>MIEAPLFIKGCSLKKRGNEEHYSLRHPRRAGLEKLYAKLLMSIREQPLPSINNLPKDASNSS</sequence>
<dbReference type="EMBL" id="VOLT01000010">
    <property type="protein sequence ID" value="TWX65678.1"/>
    <property type="molecule type" value="Genomic_DNA"/>
</dbReference>
<name>A0A5C6QA49_9GAMM</name>
<comment type="caution">
    <text evidence="1">The sequence shown here is derived from an EMBL/GenBank/DDBJ whole genome shotgun (WGS) entry which is preliminary data.</text>
</comment>
<keyword evidence="2" id="KW-1185">Reference proteome</keyword>
<evidence type="ECO:0000313" key="2">
    <source>
        <dbReference type="Proteomes" id="UP000321822"/>
    </source>
</evidence>
<reference evidence="1 2" key="1">
    <citation type="submission" date="2019-07" db="EMBL/GenBank/DDBJ databases">
        <title>Genomes of sea-ice associated Colwellia species.</title>
        <authorList>
            <person name="Bowman J.P."/>
        </authorList>
    </citation>
    <scope>NUCLEOTIDE SEQUENCE [LARGE SCALE GENOMIC DNA]</scope>
    <source>
        <strain evidence="1 2">ACAM 459</strain>
    </source>
</reference>